<feature type="region of interest" description="Disordered" evidence="1">
    <location>
        <begin position="648"/>
        <end position="674"/>
    </location>
</feature>
<evidence type="ECO:0000313" key="3">
    <source>
        <dbReference type="Proteomes" id="UP000824890"/>
    </source>
</evidence>
<sequence>MYLSCQLQEIKMEHVVDVSKTMRQEPQSMGKPVVKARNCQVMLELVIAELRAGDYRSRMPDAAAKKRIENKYFELVEEKICWDPEITNKIGYLHKLWSINGQLIKRTGVAVDQSTGQINMMQTWWADRIAEYGNKGKFVSVLQKKPLPFKDLLDQIFGEHDVEQDERYSPHMLGQHIQQIQPLCLAMMTRVEQIADVTNDQGSQPPTRRTSARRPPRRRSSFETQVESGFQRVIDTRQDILEELRSRKVQKLSYGDATAVLEKLPIEQLGVFWWAENKLLKNEVDVREAFIKMESQDIKIRYLESLVGIDRYGNPCTHVDLLMTSQNLFQNVGMTGTSSMGTETVRTDFMGLLGMHSSELEESTKNAARVVHIHDDGSDAEKLDLRIIYLLSRGTENLEEDELVELMLLEEEEFMQRYMHPILNNNFCKNPTNNVWGNAIMSTPRNQNGARRGRKSNNEARTTIDGETSREGQYLWKDRNCQVMLELVIAELRAGDYRSRMPDAAAKKRIENKYFELVGEKICWDPEITNKIGYLRKLWSINGQLIKRTGVAVDQSTGQIDMMQTWWADRIAEYVNKGKFVSVLQKKPLPFKDLLDQIFGEHDVEQDERYSPHMLGQHIQQIQPSLPSNDDTVFYQMQEDQSVEQIADVTNDQGSQPPTRRTSARRPSRRRSSFETQVESGFQRVIDTRQDILEELRSRKVQKLSYGDATAVLEKLPIEQLGVFWWAENKLLKNEVDVREAFIKMEIGIDRYGNPCTHVDLLMTSQNLFQNVGMTGTSSMGTETVRTDFMGLLGMHSSELEDLLQQGR</sequence>
<protein>
    <recommendedName>
        <fullName evidence="4">Myb/SANT-like domain-containing protein</fullName>
    </recommendedName>
</protein>
<dbReference type="EMBL" id="JAGKQM010000753">
    <property type="protein sequence ID" value="KAH0853567.1"/>
    <property type="molecule type" value="Genomic_DNA"/>
</dbReference>
<dbReference type="InterPro" id="IPR045026">
    <property type="entry name" value="LIMYB"/>
</dbReference>
<feature type="region of interest" description="Disordered" evidence="1">
    <location>
        <begin position="196"/>
        <end position="222"/>
    </location>
</feature>
<gene>
    <name evidence="2" type="ORF">HID58_093069</name>
</gene>
<feature type="compositionally biased region" description="Basic and acidic residues" evidence="1">
    <location>
        <begin position="456"/>
        <end position="467"/>
    </location>
</feature>
<proteinExistence type="predicted"/>
<feature type="compositionally biased region" description="Basic residues" evidence="1">
    <location>
        <begin position="210"/>
        <end position="219"/>
    </location>
</feature>
<comment type="caution">
    <text evidence="2">The sequence shown here is derived from an EMBL/GenBank/DDBJ whole genome shotgun (WGS) entry which is preliminary data.</text>
</comment>
<dbReference type="PANTHER" id="PTHR47584:SF17">
    <property type="entry name" value="MYB_SANT-LIKE DNA-BINDING DOMAIN PROTEIN"/>
    <property type="match status" value="1"/>
</dbReference>
<evidence type="ECO:0008006" key="4">
    <source>
        <dbReference type="Google" id="ProtNLM"/>
    </source>
</evidence>
<feature type="region of interest" description="Disordered" evidence="1">
    <location>
        <begin position="442"/>
        <end position="467"/>
    </location>
</feature>
<name>A0ABQ7XC84_BRANA</name>
<dbReference type="Proteomes" id="UP000824890">
    <property type="component" value="Unassembled WGS sequence"/>
</dbReference>
<feature type="compositionally biased region" description="Basic residues" evidence="1">
    <location>
        <begin position="662"/>
        <end position="671"/>
    </location>
</feature>
<evidence type="ECO:0000256" key="1">
    <source>
        <dbReference type="SAM" id="MobiDB-lite"/>
    </source>
</evidence>
<organism evidence="2 3">
    <name type="scientific">Brassica napus</name>
    <name type="common">Rape</name>
    <dbReference type="NCBI Taxonomy" id="3708"/>
    <lineage>
        <taxon>Eukaryota</taxon>
        <taxon>Viridiplantae</taxon>
        <taxon>Streptophyta</taxon>
        <taxon>Embryophyta</taxon>
        <taxon>Tracheophyta</taxon>
        <taxon>Spermatophyta</taxon>
        <taxon>Magnoliopsida</taxon>
        <taxon>eudicotyledons</taxon>
        <taxon>Gunneridae</taxon>
        <taxon>Pentapetalae</taxon>
        <taxon>rosids</taxon>
        <taxon>malvids</taxon>
        <taxon>Brassicales</taxon>
        <taxon>Brassicaceae</taxon>
        <taxon>Brassiceae</taxon>
        <taxon>Brassica</taxon>
    </lineage>
</organism>
<dbReference type="PANTHER" id="PTHR47584">
    <property type="match status" value="1"/>
</dbReference>
<keyword evidence="3" id="KW-1185">Reference proteome</keyword>
<accession>A0ABQ7XC84</accession>
<reference evidence="2 3" key="1">
    <citation type="submission" date="2021-05" db="EMBL/GenBank/DDBJ databases">
        <title>Genome Assembly of Synthetic Allotetraploid Brassica napus Reveals Homoeologous Exchanges between Subgenomes.</title>
        <authorList>
            <person name="Davis J.T."/>
        </authorList>
    </citation>
    <scope>NUCLEOTIDE SEQUENCE [LARGE SCALE GENOMIC DNA]</scope>
    <source>
        <strain evidence="3">cv. Da-Ae</strain>
        <tissue evidence="2">Seedling</tissue>
    </source>
</reference>
<evidence type="ECO:0000313" key="2">
    <source>
        <dbReference type="EMBL" id="KAH0853567.1"/>
    </source>
</evidence>